<evidence type="ECO:0000313" key="5">
    <source>
        <dbReference type="RefSeq" id="XP_031415838.1"/>
    </source>
</evidence>
<dbReference type="RefSeq" id="XP_031415838.1">
    <property type="nucleotide sequence ID" value="XM_031559978.2"/>
</dbReference>
<feature type="region of interest" description="Disordered" evidence="1">
    <location>
        <begin position="83"/>
        <end position="122"/>
    </location>
</feature>
<organism evidence="4 5">
    <name type="scientific">Clupea harengus</name>
    <name type="common">Atlantic herring</name>
    <dbReference type="NCBI Taxonomy" id="7950"/>
    <lineage>
        <taxon>Eukaryota</taxon>
        <taxon>Metazoa</taxon>
        <taxon>Chordata</taxon>
        <taxon>Craniata</taxon>
        <taxon>Vertebrata</taxon>
        <taxon>Euteleostomi</taxon>
        <taxon>Actinopterygii</taxon>
        <taxon>Neopterygii</taxon>
        <taxon>Teleostei</taxon>
        <taxon>Clupei</taxon>
        <taxon>Clupeiformes</taxon>
        <taxon>Clupeoidei</taxon>
        <taxon>Clupeidae</taxon>
        <taxon>Clupea</taxon>
    </lineage>
</organism>
<reference evidence="5" key="1">
    <citation type="submission" date="2025-08" db="UniProtKB">
        <authorList>
            <consortium name="RefSeq"/>
        </authorList>
    </citation>
    <scope>IDENTIFICATION</scope>
</reference>
<keyword evidence="2" id="KW-0812">Transmembrane</keyword>
<proteinExistence type="predicted"/>
<gene>
    <name evidence="5" type="primary">LOC116218397</name>
</gene>
<feature type="signal peptide" evidence="3">
    <location>
        <begin position="1"/>
        <end position="22"/>
    </location>
</feature>
<evidence type="ECO:0000256" key="3">
    <source>
        <dbReference type="SAM" id="SignalP"/>
    </source>
</evidence>
<accession>A0A6P8EIK2</accession>
<feature type="compositionally biased region" description="Polar residues" evidence="1">
    <location>
        <begin position="83"/>
        <end position="110"/>
    </location>
</feature>
<feature type="compositionally biased region" description="Basic and acidic residues" evidence="1">
    <location>
        <begin position="239"/>
        <end position="265"/>
    </location>
</feature>
<feature type="transmembrane region" description="Helical" evidence="2">
    <location>
        <begin position="136"/>
        <end position="156"/>
    </location>
</feature>
<dbReference type="GeneID" id="116218397"/>
<dbReference type="AlphaFoldDB" id="A0A6P8EIK2"/>
<keyword evidence="3" id="KW-0732">Signal</keyword>
<name>A0A6P8EIK2_CLUHA</name>
<protein>
    <submittedName>
        <fullName evidence="5">Uncharacterized protein LOC116218397</fullName>
    </submittedName>
</protein>
<evidence type="ECO:0000256" key="1">
    <source>
        <dbReference type="SAM" id="MobiDB-lite"/>
    </source>
</evidence>
<evidence type="ECO:0000256" key="2">
    <source>
        <dbReference type="SAM" id="Phobius"/>
    </source>
</evidence>
<sequence length="291" mass="31891">MKPVISLTWLSLFLLIPSASQAQHIIPTKESSGSSENGSISTSNPPSTNTNSSMTTQKPMKIQEATNTTADIVLVSNSTTSEAMKASEAQTTTEHTTQKAAYPNSPTSQAIPRPSATKKASDTLHRGVNVSTVVKVLVILAVCILVVVFIGRWMILQKNVRDATRRCSQGLLERLRSVVAAMERCLGLSLWPRMENEGEDEEMVEINGEAGAKKVQEEEEEREEGEDSSDDYSSLGGMDLRDRARQSQEEVEWDSEKKTERKMEGAEEELTSVTLGEGSRKGVEDNDLTVL</sequence>
<keyword evidence="2" id="KW-1133">Transmembrane helix</keyword>
<feature type="region of interest" description="Disordered" evidence="1">
    <location>
        <begin position="26"/>
        <end position="56"/>
    </location>
</feature>
<feature type="chain" id="PRO_5043714184" evidence="3">
    <location>
        <begin position="23"/>
        <end position="291"/>
    </location>
</feature>
<feature type="region of interest" description="Disordered" evidence="1">
    <location>
        <begin position="208"/>
        <end position="291"/>
    </location>
</feature>
<dbReference type="KEGG" id="char:116218397"/>
<feature type="compositionally biased region" description="Acidic residues" evidence="1">
    <location>
        <begin position="217"/>
        <end position="230"/>
    </location>
</feature>
<dbReference type="Proteomes" id="UP000515152">
    <property type="component" value="Chromosome 22"/>
</dbReference>
<keyword evidence="4" id="KW-1185">Reference proteome</keyword>
<evidence type="ECO:0000313" key="4">
    <source>
        <dbReference type="Proteomes" id="UP000515152"/>
    </source>
</evidence>
<keyword evidence="2" id="KW-0472">Membrane</keyword>
<feature type="compositionally biased region" description="Low complexity" evidence="1">
    <location>
        <begin position="30"/>
        <end position="56"/>
    </location>
</feature>